<evidence type="ECO:0000313" key="16">
    <source>
        <dbReference type="Proteomes" id="UP000670475"/>
    </source>
</evidence>
<dbReference type="Pfam" id="PF17900">
    <property type="entry name" value="Peptidase_M1_N"/>
    <property type="match status" value="1"/>
</dbReference>
<dbReference type="Gene3D" id="1.10.390.10">
    <property type="entry name" value="Neutral Protease Domain 2"/>
    <property type="match status" value="1"/>
</dbReference>
<keyword evidence="7" id="KW-0479">Metal-binding</keyword>
<sequence length="451" mass="48204">MAACSGSSGIGRLPGADDPYFPVGSRDYDATHYALTLSYAPSTGRLTGTAEITARANRRLGSLSLDLDGMNVSSASVDGDPAAVTRSAAKLTLHPRHAPAPGRSFRAVVHYAGVPRRITDPDGSQEGWLASDGGRRVAALGEPTGAMAWFPSDDRPGDKATYDVSVSVPEGLTAVSNGELRATRRNAGRTTYTWHTGYPMATYLATLVIGPYATHRTRLARAGGGPALTAFTATDPRAGAGGKRLLDALPGIVAWEEKTFGPYPFSSTGVIIGRTGDSGYALETQNRPFLPGPEGTATLVHEMAHQWYGDCVTPASWRDMWLNEGFATYGTWLWLDSRTGKDRVPLARSFADAYASAANWAFPPAKPPTAADISRPPVYGRGAMVLQRLREVVGDAAFFRILRGWPRAHRYGNATTADFTAYAQKQAGAAGKRLAAEVWQPWLYGQGKPEL</sequence>
<comment type="similarity">
    <text evidence="3">Belongs to the peptidase M1 family.</text>
</comment>
<protein>
    <recommendedName>
        <fullName evidence="5">Aminopeptidase N</fullName>
        <ecNumber evidence="4">3.4.11.2</ecNumber>
    </recommendedName>
    <alternativeName>
        <fullName evidence="11">Alanine aminopeptidase</fullName>
    </alternativeName>
    <alternativeName>
        <fullName evidence="12">Lysyl aminopeptidase</fullName>
    </alternativeName>
</protein>
<dbReference type="GO" id="GO:0006508">
    <property type="term" value="P:proteolysis"/>
    <property type="evidence" value="ECO:0007669"/>
    <property type="project" value="UniProtKB-KW"/>
</dbReference>
<evidence type="ECO:0000256" key="3">
    <source>
        <dbReference type="ARBA" id="ARBA00010136"/>
    </source>
</evidence>
<dbReference type="PRINTS" id="PR00756">
    <property type="entry name" value="ALADIPTASE"/>
</dbReference>
<evidence type="ECO:0000256" key="12">
    <source>
        <dbReference type="ARBA" id="ARBA00031533"/>
    </source>
</evidence>
<keyword evidence="16" id="KW-1185">Reference proteome</keyword>
<evidence type="ECO:0000256" key="7">
    <source>
        <dbReference type="ARBA" id="ARBA00022723"/>
    </source>
</evidence>
<dbReference type="EC" id="3.4.11.2" evidence="4"/>
<feature type="domain" description="Peptidase M1 membrane alanine aminopeptidase" evidence="13">
    <location>
        <begin position="298"/>
        <end position="442"/>
    </location>
</feature>
<accession>A0A940M761</accession>
<evidence type="ECO:0000256" key="8">
    <source>
        <dbReference type="ARBA" id="ARBA00022801"/>
    </source>
</evidence>
<dbReference type="PANTHER" id="PTHR11533:SF297">
    <property type="entry name" value="AMINOPEPTIDASE N"/>
    <property type="match status" value="1"/>
</dbReference>
<evidence type="ECO:0000256" key="10">
    <source>
        <dbReference type="ARBA" id="ARBA00023049"/>
    </source>
</evidence>
<dbReference type="RefSeq" id="WP_209339221.1">
    <property type="nucleotide sequence ID" value="NZ_JAGIQL010000021.1"/>
</dbReference>
<evidence type="ECO:0000259" key="14">
    <source>
        <dbReference type="Pfam" id="PF17900"/>
    </source>
</evidence>
<evidence type="ECO:0000256" key="2">
    <source>
        <dbReference type="ARBA" id="ARBA00001947"/>
    </source>
</evidence>
<evidence type="ECO:0000256" key="6">
    <source>
        <dbReference type="ARBA" id="ARBA00022670"/>
    </source>
</evidence>
<dbReference type="InterPro" id="IPR042097">
    <property type="entry name" value="Aminopeptidase_N-like_N_sf"/>
</dbReference>
<dbReference type="InterPro" id="IPR050344">
    <property type="entry name" value="Peptidase_M1_aminopeptidases"/>
</dbReference>
<dbReference type="SUPFAM" id="SSF55486">
    <property type="entry name" value="Metalloproteases ('zincins'), catalytic domain"/>
    <property type="match status" value="1"/>
</dbReference>
<dbReference type="Proteomes" id="UP000670475">
    <property type="component" value="Unassembled WGS sequence"/>
</dbReference>
<organism evidence="15 16">
    <name type="scientific">Streptomyces montanisoli</name>
    <dbReference type="NCBI Taxonomy" id="2798581"/>
    <lineage>
        <taxon>Bacteria</taxon>
        <taxon>Bacillati</taxon>
        <taxon>Actinomycetota</taxon>
        <taxon>Actinomycetes</taxon>
        <taxon>Kitasatosporales</taxon>
        <taxon>Streptomycetaceae</taxon>
        <taxon>Streptomyces</taxon>
    </lineage>
</organism>
<dbReference type="InterPro" id="IPR001930">
    <property type="entry name" value="Peptidase_M1"/>
</dbReference>
<gene>
    <name evidence="15" type="ORF">JFN87_07920</name>
</gene>
<evidence type="ECO:0000259" key="13">
    <source>
        <dbReference type="Pfam" id="PF01433"/>
    </source>
</evidence>
<dbReference type="PANTHER" id="PTHR11533">
    <property type="entry name" value="PROTEASE M1 ZINC METALLOPROTEASE"/>
    <property type="match status" value="1"/>
</dbReference>
<comment type="cofactor">
    <cofactor evidence="2">
        <name>Zn(2+)</name>
        <dbReference type="ChEBI" id="CHEBI:29105"/>
    </cofactor>
</comment>
<keyword evidence="10" id="KW-0482">Metalloprotease</keyword>
<name>A0A940M761_9ACTN</name>
<evidence type="ECO:0000256" key="1">
    <source>
        <dbReference type="ARBA" id="ARBA00000098"/>
    </source>
</evidence>
<evidence type="ECO:0000256" key="4">
    <source>
        <dbReference type="ARBA" id="ARBA00012564"/>
    </source>
</evidence>
<proteinExistence type="inferred from homology"/>
<reference evidence="15" key="1">
    <citation type="submission" date="2021-03" db="EMBL/GenBank/DDBJ databases">
        <title>Whole genome sequence of Streptomyces bomunensis MMS17-BM035.</title>
        <authorList>
            <person name="Lee J.H."/>
        </authorList>
    </citation>
    <scope>NUCLEOTIDE SEQUENCE</scope>
    <source>
        <strain evidence="15">MMS17-BM035</strain>
    </source>
</reference>
<keyword evidence="9" id="KW-0862">Zinc</keyword>
<dbReference type="CDD" id="cd09603">
    <property type="entry name" value="M1_APN_like"/>
    <property type="match status" value="1"/>
</dbReference>
<evidence type="ECO:0000256" key="11">
    <source>
        <dbReference type="ARBA" id="ARBA00029811"/>
    </source>
</evidence>
<comment type="caution">
    <text evidence="15">The sequence shown here is derived from an EMBL/GenBank/DDBJ whole genome shotgun (WGS) entry which is preliminary data.</text>
</comment>
<dbReference type="InterPro" id="IPR045357">
    <property type="entry name" value="Aminopeptidase_N-like_N"/>
</dbReference>
<dbReference type="GO" id="GO:0008237">
    <property type="term" value="F:metallopeptidase activity"/>
    <property type="evidence" value="ECO:0007669"/>
    <property type="project" value="UniProtKB-KW"/>
</dbReference>
<dbReference type="AlphaFoldDB" id="A0A940M761"/>
<dbReference type="Gene3D" id="2.60.40.1730">
    <property type="entry name" value="tricorn interacting facor f3 domain"/>
    <property type="match status" value="1"/>
</dbReference>
<keyword evidence="8" id="KW-0378">Hydrolase</keyword>
<dbReference type="SUPFAM" id="SSF63737">
    <property type="entry name" value="Leukotriene A4 hydrolase N-terminal domain"/>
    <property type="match status" value="1"/>
</dbReference>
<dbReference type="GO" id="GO:0016285">
    <property type="term" value="F:alanyl aminopeptidase activity"/>
    <property type="evidence" value="ECO:0007669"/>
    <property type="project" value="UniProtKB-EC"/>
</dbReference>
<dbReference type="InterPro" id="IPR014782">
    <property type="entry name" value="Peptidase_M1_dom"/>
</dbReference>
<feature type="domain" description="Aminopeptidase N-like N-terminal" evidence="14">
    <location>
        <begin position="31"/>
        <end position="204"/>
    </location>
</feature>
<dbReference type="InterPro" id="IPR027268">
    <property type="entry name" value="Peptidase_M4/M1_CTD_sf"/>
</dbReference>
<dbReference type="Pfam" id="PF01433">
    <property type="entry name" value="Peptidase_M1"/>
    <property type="match status" value="1"/>
</dbReference>
<evidence type="ECO:0000256" key="9">
    <source>
        <dbReference type="ARBA" id="ARBA00022833"/>
    </source>
</evidence>
<comment type="catalytic activity">
    <reaction evidence="1">
        <text>Release of an N-terminal amino acid, Xaa-|-Yaa- from a peptide, amide or arylamide. Xaa is preferably Ala, but may be most amino acids including Pro (slow action). When a terminal hydrophobic residue is followed by a prolyl residue, the two may be released as an intact Xaa-Pro dipeptide.</text>
        <dbReference type="EC" id="3.4.11.2"/>
    </reaction>
</comment>
<evidence type="ECO:0000313" key="15">
    <source>
        <dbReference type="EMBL" id="MBP0457425.1"/>
    </source>
</evidence>
<evidence type="ECO:0000256" key="5">
    <source>
        <dbReference type="ARBA" id="ARBA00015611"/>
    </source>
</evidence>
<dbReference type="EMBL" id="JAGIQL010000021">
    <property type="protein sequence ID" value="MBP0457425.1"/>
    <property type="molecule type" value="Genomic_DNA"/>
</dbReference>
<keyword evidence="6" id="KW-0645">Protease</keyword>
<dbReference type="GO" id="GO:0008270">
    <property type="term" value="F:zinc ion binding"/>
    <property type="evidence" value="ECO:0007669"/>
    <property type="project" value="InterPro"/>
</dbReference>